<sequence>MSSSANRNKVLVIGRKGTGKHDLIQAILKQTKSPSSDKDIVGCLLRNKYYTAFIEFVLDDTEPSLSSEVIEAFEELGEVFDGIIFVGDKNKKETFEDLKPWLGFTKEFELGVCLCIGNSVSNTNAENTKVDADEIDDWCLEHGFEYIDMEETSQNETSGVHRIVEALESHRWDGMIMNGEDEEETKDSPEKLQDEAWMKNMLKSNEIESIESEDLPDINEVQALHQQLFGDIDLNDDNNGLDKAFELILSLKEQSKDMSEAERRKLATKVALSFGLQLEKE</sequence>
<name>A0ABR2WMP8_9FUNG</name>
<dbReference type="Pfam" id="PF10199">
    <property type="entry name" value="Adaptin_binding"/>
    <property type="match status" value="1"/>
</dbReference>
<dbReference type="PANTHER" id="PTHR14659:SF1">
    <property type="entry name" value="ALPHA- AND GAMMA-ADAPTIN-BINDING PROTEIN P34"/>
    <property type="match status" value="1"/>
</dbReference>
<protein>
    <recommendedName>
        <fullName evidence="3">Increased recombination centers protein 6</fullName>
    </recommendedName>
</protein>
<evidence type="ECO:0000313" key="1">
    <source>
        <dbReference type="EMBL" id="KAK9762787.1"/>
    </source>
</evidence>
<keyword evidence="2" id="KW-1185">Reference proteome</keyword>
<dbReference type="Proteomes" id="UP001479436">
    <property type="component" value="Unassembled WGS sequence"/>
</dbReference>
<evidence type="ECO:0008006" key="3">
    <source>
        <dbReference type="Google" id="ProtNLM"/>
    </source>
</evidence>
<dbReference type="Gene3D" id="3.40.50.11960">
    <property type="match status" value="1"/>
</dbReference>
<comment type="caution">
    <text evidence="1">The sequence shown here is derived from an EMBL/GenBank/DDBJ whole genome shotgun (WGS) entry which is preliminary data.</text>
</comment>
<dbReference type="CDD" id="cd00882">
    <property type="entry name" value="Ras_like_GTPase"/>
    <property type="match status" value="1"/>
</dbReference>
<reference evidence="1 2" key="1">
    <citation type="submission" date="2023-04" db="EMBL/GenBank/DDBJ databases">
        <title>Genome of Basidiobolus ranarum AG-B5.</title>
        <authorList>
            <person name="Stajich J.E."/>
            <person name="Carter-House D."/>
            <person name="Gryganskyi A."/>
        </authorList>
    </citation>
    <scope>NUCLEOTIDE SEQUENCE [LARGE SCALE GENOMIC DNA]</scope>
    <source>
        <strain evidence="1 2">AG-B5</strain>
    </source>
</reference>
<accession>A0ABR2WMP8</accession>
<dbReference type="InterPro" id="IPR019341">
    <property type="entry name" value="Alpha/Gamma-adaptin-bd_p34"/>
</dbReference>
<evidence type="ECO:0000313" key="2">
    <source>
        <dbReference type="Proteomes" id="UP001479436"/>
    </source>
</evidence>
<gene>
    <name evidence="1" type="ORF">K7432_011141</name>
</gene>
<dbReference type="SUPFAM" id="SSF52540">
    <property type="entry name" value="P-loop containing nucleoside triphosphate hydrolases"/>
    <property type="match status" value="1"/>
</dbReference>
<dbReference type="InterPro" id="IPR027417">
    <property type="entry name" value="P-loop_NTPase"/>
</dbReference>
<organism evidence="1 2">
    <name type="scientific">Basidiobolus ranarum</name>
    <dbReference type="NCBI Taxonomy" id="34480"/>
    <lineage>
        <taxon>Eukaryota</taxon>
        <taxon>Fungi</taxon>
        <taxon>Fungi incertae sedis</taxon>
        <taxon>Zoopagomycota</taxon>
        <taxon>Entomophthoromycotina</taxon>
        <taxon>Basidiobolomycetes</taxon>
        <taxon>Basidiobolales</taxon>
        <taxon>Basidiobolaceae</taxon>
        <taxon>Basidiobolus</taxon>
    </lineage>
</organism>
<dbReference type="PANTHER" id="PTHR14659">
    <property type="entry name" value="ALPHA- AND GAMMA-ADAPTIN-BINDING PROTEIN P34"/>
    <property type="match status" value="1"/>
</dbReference>
<proteinExistence type="predicted"/>
<dbReference type="EMBL" id="JASJQH010000832">
    <property type="protein sequence ID" value="KAK9762787.1"/>
    <property type="molecule type" value="Genomic_DNA"/>
</dbReference>